<name>A0A1X7U1B7_AMPQE</name>
<feature type="disulfide bond" evidence="7">
    <location>
        <begin position="1555"/>
        <end position="1565"/>
    </location>
</feature>
<feature type="domain" description="SRCR" evidence="10">
    <location>
        <begin position="582"/>
        <end position="681"/>
    </location>
</feature>
<evidence type="ECO:0000259" key="11">
    <source>
        <dbReference type="PROSITE" id="PS50853"/>
    </source>
</evidence>
<evidence type="ECO:0008006" key="14">
    <source>
        <dbReference type="Google" id="ProtNLM"/>
    </source>
</evidence>
<organism evidence="13">
    <name type="scientific">Amphimedon queenslandica</name>
    <name type="common">Sponge</name>
    <dbReference type="NCBI Taxonomy" id="400682"/>
    <lineage>
        <taxon>Eukaryota</taxon>
        <taxon>Metazoa</taxon>
        <taxon>Porifera</taxon>
        <taxon>Demospongiae</taxon>
        <taxon>Heteroscleromorpha</taxon>
        <taxon>Haplosclerida</taxon>
        <taxon>Niphatidae</taxon>
        <taxon>Amphimedon</taxon>
    </lineage>
</organism>
<feature type="domain" description="SRCR" evidence="10">
    <location>
        <begin position="1704"/>
        <end position="1803"/>
    </location>
</feature>
<dbReference type="CDD" id="cd00063">
    <property type="entry name" value="FN3"/>
    <property type="match status" value="2"/>
</dbReference>
<evidence type="ECO:0000256" key="2">
    <source>
        <dbReference type="ARBA" id="ARBA00022525"/>
    </source>
</evidence>
<feature type="domain" description="SRCR" evidence="10">
    <location>
        <begin position="1595"/>
        <end position="1694"/>
    </location>
</feature>
<dbReference type="PANTHER" id="PTHR19331">
    <property type="entry name" value="SCAVENGER RECEPTOR DOMAIN-CONTAINING"/>
    <property type="match status" value="1"/>
</dbReference>
<dbReference type="SMART" id="SM00202">
    <property type="entry name" value="SR"/>
    <property type="match status" value="19"/>
</dbReference>
<feature type="disulfide bond" evidence="7">
    <location>
        <begin position="216"/>
        <end position="226"/>
    </location>
</feature>
<protein>
    <recommendedName>
        <fullName evidence="14">Deleted in malignant brain tumors 1 protein</fullName>
    </recommendedName>
</protein>
<keyword evidence="9" id="KW-0472">Membrane</keyword>
<feature type="domain" description="SMB" evidence="12">
    <location>
        <begin position="2201"/>
        <end position="2255"/>
    </location>
</feature>
<evidence type="ECO:0000256" key="3">
    <source>
        <dbReference type="ARBA" id="ARBA00022729"/>
    </source>
</evidence>
<feature type="disulfide bond" evidence="7">
    <location>
        <begin position="1093"/>
        <end position="1103"/>
    </location>
</feature>
<dbReference type="PRINTS" id="PR00258">
    <property type="entry name" value="SPERACTRCPTR"/>
</dbReference>
<dbReference type="Gene3D" id="3.10.250.10">
    <property type="entry name" value="SRCR-like domain"/>
    <property type="match status" value="19"/>
</dbReference>
<dbReference type="PROSITE" id="PS50287">
    <property type="entry name" value="SRCR_2"/>
    <property type="match status" value="19"/>
</dbReference>
<dbReference type="SUPFAM" id="SSF49265">
    <property type="entry name" value="Fibronectin type III"/>
    <property type="match status" value="1"/>
</dbReference>
<dbReference type="EnsemblMetazoa" id="Aqu2.1.21523_001">
    <property type="protein sequence ID" value="Aqu2.1.21523_001"/>
    <property type="gene ID" value="Aqu2.1.21523"/>
</dbReference>
<accession>A0A1X7U1B7</accession>
<feature type="domain" description="SRCR" evidence="10">
    <location>
        <begin position="800"/>
        <end position="898"/>
    </location>
</feature>
<feature type="domain" description="SRCR" evidence="10">
    <location>
        <begin position="1377"/>
        <end position="1476"/>
    </location>
</feature>
<feature type="disulfide bond" evidence="7">
    <location>
        <begin position="324"/>
        <end position="334"/>
    </location>
</feature>
<comment type="subcellular location">
    <subcellularLocation>
        <location evidence="1">Secreted</location>
    </subcellularLocation>
</comment>
<evidence type="ECO:0000256" key="5">
    <source>
        <dbReference type="ARBA" id="ARBA00023157"/>
    </source>
</evidence>
<feature type="compositionally biased region" description="Polar residues" evidence="8">
    <location>
        <begin position="2439"/>
        <end position="2461"/>
    </location>
</feature>
<feature type="disulfide bond" evidence="7">
    <location>
        <begin position="1338"/>
        <end position="1348"/>
    </location>
</feature>
<dbReference type="InterPro" id="IPR003961">
    <property type="entry name" value="FN3_dom"/>
</dbReference>
<feature type="disulfide bond" evidence="7">
    <location>
        <begin position="1202"/>
        <end position="1212"/>
    </location>
</feature>
<feature type="domain" description="SRCR" evidence="10">
    <location>
        <begin position="254"/>
        <end position="353"/>
    </location>
</feature>
<dbReference type="GO" id="GO:0016020">
    <property type="term" value="C:membrane"/>
    <property type="evidence" value="ECO:0007669"/>
    <property type="project" value="InterPro"/>
</dbReference>
<feature type="domain" description="SRCR" evidence="10">
    <location>
        <begin position="1269"/>
        <end position="1367"/>
    </location>
</feature>
<keyword evidence="2" id="KW-0964">Secreted</keyword>
<evidence type="ECO:0000313" key="13">
    <source>
        <dbReference type="EnsemblMetazoa" id="Aqu2.1.21523_001"/>
    </source>
</evidence>
<dbReference type="GO" id="GO:0005576">
    <property type="term" value="C:extracellular region"/>
    <property type="evidence" value="ECO:0007669"/>
    <property type="project" value="UniProtKB-SubCell"/>
</dbReference>
<feature type="domain" description="SRCR" evidence="10">
    <location>
        <begin position="692"/>
        <end position="790"/>
    </location>
</feature>
<keyword evidence="5 7" id="KW-1015">Disulfide bond</keyword>
<feature type="domain" description="Fibronectin type-III" evidence="11">
    <location>
        <begin position="2474"/>
        <end position="2567"/>
    </location>
</feature>
<feature type="region of interest" description="Disordered" evidence="8">
    <location>
        <begin position="2303"/>
        <end position="2476"/>
    </location>
</feature>
<keyword evidence="9" id="KW-0812">Transmembrane</keyword>
<feature type="disulfide bond" evidence="7">
    <location>
        <begin position="869"/>
        <end position="879"/>
    </location>
</feature>
<feature type="domain" description="SMB" evidence="12">
    <location>
        <begin position="2142"/>
        <end position="2197"/>
    </location>
</feature>
<dbReference type="SMART" id="SM00060">
    <property type="entry name" value="FN3"/>
    <property type="match status" value="2"/>
</dbReference>
<dbReference type="SUPFAM" id="SSF56487">
    <property type="entry name" value="SRCR-like"/>
    <property type="match status" value="19"/>
</dbReference>
<reference evidence="13" key="1">
    <citation type="submission" date="2017-05" db="UniProtKB">
        <authorList>
            <consortium name="EnsemblMetazoa"/>
        </authorList>
    </citation>
    <scope>IDENTIFICATION</scope>
</reference>
<keyword evidence="9" id="KW-1133">Transmembrane helix</keyword>
<feature type="domain" description="SRCR" evidence="10">
    <location>
        <begin position="1024"/>
        <end position="1122"/>
    </location>
</feature>
<feature type="disulfide bond" evidence="7">
    <location>
        <begin position="434"/>
        <end position="444"/>
    </location>
</feature>
<feature type="disulfide bond" evidence="7">
    <location>
        <begin position="1993"/>
        <end position="2003"/>
    </location>
</feature>
<feature type="domain" description="SRCR" evidence="10">
    <location>
        <begin position="364"/>
        <end position="463"/>
    </location>
</feature>
<feature type="domain" description="SRCR" evidence="10">
    <location>
        <begin position="1812"/>
        <end position="1912"/>
    </location>
</feature>
<feature type="domain" description="SRCR" evidence="10">
    <location>
        <begin position="908"/>
        <end position="1013"/>
    </location>
</feature>
<feature type="domain" description="SRCR" evidence="10">
    <location>
        <begin position="2031"/>
        <end position="2130"/>
    </location>
</feature>
<dbReference type="InterPro" id="IPR013783">
    <property type="entry name" value="Ig-like_fold"/>
</dbReference>
<feature type="disulfide bond" evidence="7">
    <location>
        <begin position="1447"/>
        <end position="1457"/>
    </location>
</feature>
<feature type="disulfide bond" evidence="7">
    <location>
        <begin position="761"/>
        <end position="771"/>
    </location>
</feature>
<feature type="domain" description="SRCR" evidence="10">
    <location>
        <begin position="146"/>
        <end position="245"/>
    </location>
</feature>
<evidence type="ECO:0000256" key="7">
    <source>
        <dbReference type="PROSITE-ProRule" id="PRU00196"/>
    </source>
</evidence>
<dbReference type="PROSITE" id="PS50853">
    <property type="entry name" value="FN3"/>
    <property type="match status" value="2"/>
</dbReference>
<feature type="domain" description="SRCR" evidence="10">
    <location>
        <begin position="1923"/>
        <end position="2022"/>
    </location>
</feature>
<feature type="disulfide bond" evidence="7">
    <location>
        <begin position="1882"/>
        <end position="1892"/>
    </location>
</feature>
<dbReference type="Pfam" id="PF00530">
    <property type="entry name" value="SRCR"/>
    <property type="match status" value="19"/>
</dbReference>
<dbReference type="FunFam" id="3.10.250.10:FF:000005">
    <property type="entry name" value="Neurotrypsin isoform A"/>
    <property type="match status" value="2"/>
</dbReference>
<evidence type="ECO:0000256" key="8">
    <source>
        <dbReference type="SAM" id="MobiDB-lite"/>
    </source>
</evidence>
<feature type="disulfide bond" evidence="7">
    <location>
        <begin position="1665"/>
        <end position="1675"/>
    </location>
</feature>
<feature type="domain" description="SRCR" evidence="10">
    <location>
        <begin position="38"/>
        <end position="136"/>
    </location>
</feature>
<dbReference type="Pfam" id="PF00041">
    <property type="entry name" value="fn3"/>
    <property type="match status" value="2"/>
</dbReference>
<feature type="compositionally biased region" description="Low complexity" evidence="8">
    <location>
        <begin position="2462"/>
        <end position="2474"/>
    </location>
</feature>
<dbReference type="Gene3D" id="2.60.40.10">
    <property type="entry name" value="Immunoglobulins"/>
    <property type="match status" value="2"/>
</dbReference>
<feature type="domain" description="SRCR" evidence="10">
    <location>
        <begin position="474"/>
        <end position="573"/>
    </location>
</feature>
<comment type="caution">
    <text evidence="7">Lacks conserved residue(s) required for the propagation of feature annotation.</text>
</comment>
<dbReference type="PROSITE" id="PS00420">
    <property type="entry name" value="SRCR_1"/>
    <property type="match status" value="17"/>
</dbReference>
<proteinExistence type="predicted"/>
<feature type="disulfide bond" evidence="7">
    <location>
        <begin position="984"/>
        <end position="994"/>
    </location>
</feature>
<evidence type="ECO:0000259" key="10">
    <source>
        <dbReference type="PROSITE" id="PS50287"/>
    </source>
</evidence>
<dbReference type="PROSITE" id="PS50958">
    <property type="entry name" value="SMB_2"/>
    <property type="match status" value="2"/>
</dbReference>
<keyword evidence="6" id="KW-0325">Glycoprotein</keyword>
<evidence type="ECO:0000256" key="4">
    <source>
        <dbReference type="ARBA" id="ARBA00022737"/>
    </source>
</evidence>
<dbReference type="InterPro" id="IPR001212">
    <property type="entry name" value="Somatomedin_B_dom"/>
</dbReference>
<feature type="disulfide bond" evidence="7">
    <location>
        <begin position="1837"/>
        <end position="1901"/>
    </location>
</feature>
<evidence type="ECO:0000259" key="12">
    <source>
        <dbReference type="PROSITE" id="PS50958"/>
    </source>
</evidence>
<keyword evidence="4" id="KW-0677">Repeat</keyword>
<dbReference type="FunFam" id="3.10.250.10:FF:000011">
    <property type="entry name" value="Scavenger receptor class A member 5"/>
    <property type="match status" value="5"/>
</dbReference>
<dbReference type="InterPro" id="IPR001190">
    <property type="entry name" value="SRCR"/>
</dbReference>
<dbReference type="FunFam" id="2.60.40.10:FF:000028">
    <property type="entry name" value="Neuronal cell adhesion molecule"/>
    <property type="match status" value="1"/>
</dbReference>
<evidence type="ECO:0000256" key="1">
    <source>
        <dbReference type="ARBA" id="ARBA00004613"/>
    </source>
</evidence>
<evidence type="ECO:0000256" key="9">
    <source>
        <dbReference type="SAM" id="Phobius"/>
    </source>
</evidence>
<feature type="disulfide bond" evidence="7">
    <location>
        <begin position="1774"/>
        <end position="1784"/>
    </location>
</feature>
<keyword evidence="3" id="KW-0732">Signal</keyword>
<feature type="disulfide bond" evidence="7">
    <location>
        <begin position="1850"/>
        <end position="1911"/>
    </location>
</feature>
<dbReference type="PANTHER" id="PTHR19331:SF465">
    <property type="entry name" value="EGG PEPTIDE SPERACT RECEPTOR"/>
    <property type="match status" value="1"/>
</dbReference>
<dbReference type="InterPro" id="IPR036772">
    <property type="entry name" value="SRCR-like_dom_sf"/>
</dbReference>
<feature type="compositionally biased region" description="Low complexity" evidence="8">
    <location>
        <begin position="2303"/>
        <end position="2438"/>
    </location>
</feature>
<dbReference type="FunFam" id="3.10.250.10:FF:000006">
    <property type="entry name" value="neurotrypsin isoform X2"/>
    <property type="match status" value="11"/>
</dbReference>
<feature type="disulfide bond" evidence="7">
    <location>
        <begin position="2101"/>
        <end position="2111"/>
    </location>
</feature>
<feature type="transmembrane region" description="Helical" evidence="9">
    <location>
        <begin position="2675"/>
        <end position="2701"/>
    </location>
</feature>
<feature type="disulfide bond" evidence="7">
    <location>
        <begin position="544"/>
        <end position="554"/>
    </location>
</feature>
<dbReference type="OrthoDB" id="536948at2759"/>
<feature type="domain" description="SRCR" evidence="10">
    <location>
        <begin position="1485"/>
        <end position="1584"/>
    </location>
</feature>
<feature type="domain" description="Fibronectin type-III" evidence="11">
    <location>
        <begin position="2572"/>
        <end position="2668"/>
    </location>
</feature>
<sequence>MILEGLRPPPPPQLLMTLLDGNKMEEGSIRDGCNHSDIRLVGGSNANEGRVEVCINGAWGTVCDDLWGAPDAAVVCNQLGIDGTSIARTNAYFGAGTGPINMDNVQCTGNEGFLVNCTYLSTHNCAHFEDAGVTCGGTPQCNNSDIRLVGGSNDNEGRVEVCQFYQWGTVCDDSWGFPDAQVACRQLGLPSSGAVAYGSAYFGQGSGAIALDDMQCTGNESSLFNCTYNPNHNCVHFEDAGVLCQSASCNSTAVRLVNGLNDTEGRVEVCLNGAWGTVCDDFWSTNDAVVVCNQLGYNGSLAAAIGNAYFGLGTGPINMDNVFCSGTESQLTDCSYSAIHNCGHSEDASVICVPRTANCTDGEVRLVGGQNYTEGRVEICLNGEWGTACDDLWGNEEAQVVCRQLGFPHEGSIAHSSATYGQGIGPIHLDDVQCTGSESSLLACSYAAIDNCGHSEDAGVQCLGQGTECTHGSVRLVGGSNATEGRVEVCINGFWGTVCDDSWGTPDARVVCNQLGYASSGAQALSFAAFGAGSGRINMDDVQCTGTEAFLVNCTYNPDHNCAHFEDASVRCSEAECNETDIRLVGGSNYTEGRVEVCVGGRWGTICDDSWGNEDARVVCRQLGYEWEGAIAYSFAHFGQGSGPINLDDVQCTGNELLITDCPYNPNHNCNHFEDAGVTCAAAPNECNHTDIRLVGGSNATEGRVEVCINGAWGTVCDDLWGAPDAAVVCRQLGISGNAIARTNAYFGAGTGPINMDNVQCTGNEGFLVNCSYLSIHNCGHSEDAGVTCGVQPECNHSDIRLVGGSNANEGRVEVCINGAWGTVCDDLWGSADAAVVCNQLGISGTSIARTNAYFGAGTGPINMDNVQCTGNEGFLVNCTYLSIHNCGHFEDAGVTCGVQPECNNTDIRLVGGSNANEGRVEVCRRVEVCLNARWGTVCDDLWGATDARVVCRQLGYEWEGAIAHSLSYFGQGSGPINLDNVQCTGNELLITDCPYVANHNCIHLEDAGVTCQASPNECNDTDIRLVGGSNANEGRVEVCINGAWGTVCDDLWGVTDAAVVCNQLGIAGVAIARTNAYFGAGTGPINMDNVQCTGNEGLLINCTYLSDHNCVHFEDAGVTCGATIQCNNSDIRLVGGSNDNEGRVEVCQFNQWGTVCDDSWNAPDAQVACRQLGLPFSGAVAYGSAYFGLGSGAIILDDMQCIGNESSLFNCTYNPNHNCIHFEDAGVLCQAATCNSSVDSVRLVNGLNDTEDAGVTCGIQPSCNHGDIRLVGGSNDNEGRVEVCINGVWGTVCDDIWDSYDATVVCNQLGINGLATARTNAYFGAGTGPINMDNVQCTGNEGFLVNCTYLSTHNCIHQEDAGVTCGGVFQCNNSDIRLVGSDSLTEGRVEVCVNGAWGTVCDDFWDYRDAQVACKQLGLPFTGAVAYGSAFYGQGTGPIVLDNVGCAGTEGSLFNCTYLANHNCVHFEDAGVMCQSASCNSTAVRLVNGLSETEGRVEVCLNGAWGTVCDDFWSTNDAVVVCNQLGYNGSLAIAVGNAYFGLGTGPINMDNVFCTGTESQLTNCFHLTTHNCIHSEDASVICAPQTANCSEGEIRLVGGQNNTEGRVEICLNGQWGTVCHDLWDNTDAQVVCRQLGFSTDGALANSNAQFGQGTGNIHLDNVQCNGSESSLLACSYASVDNCVHAQDAGVQCGFGNECVEGQVKLVGGLVATEGRIEVCIGGYWGTVCDDFWTYEDASVVCRQLGFEYAGAQALTFAAFGVGSGPIYLDDVQCIGNETGLLNCTYNPNHNCIHYEDAAVRCAAAECNETDVRLVGGSNYTEGRVEVCLGGRWGTVCDDFWGVTDARVVCRQLGYEWEGSYAYSFSYFGQGSGPIVMDNLQCTGSESALTDCPFDPDVSDCTHLEDSGVMCLPSPRECNESDIRLVGGANATEGRVEVCIFGEWGTVCDDLWSIQDAVVVCAQLGYPTASAQARGNAYFGQGTGRINMDNVQCTGSEDQLTSCTFLADHNCIHSEDAGVICGEAECEKGDIRLVSGSTPYEGLVQVCYNGIWGTVCDDYWSTLDAMVVCGQLGYSTMNALAYSNSYFGSVTGPINLDDVQCSGNEESLLDCPFNPQHNCLHSEDAGVMCLELSPSVSPTVAPLGSCGLAGFTECCNTSVAPNCFGETQNCYCDYTCYEFGDCCDDIADIGCTVVGPTPTPNAGSCVSLGFNGCCSLSNYPSCIGSDGICFCDISCYLFGDCCSDIQNIGCYATTSIPTSTSAAAGFSTSSLATMTTSAVSPTTIAPSTVTSGITSTLLVTTTSAAQSSTPQPSTTPVQSSTAQSSTPLQSSTQQPSSTPVQSSTAQSSTPVQSSTPQPSSTPVQSSTAQSSTPVQSSTPQPSSTPVQSSTAQSSTPVQSSTPQQPSSTPVQTSTAQSSSSIQTGTSSSTTLQPSTAATVPTSVLTRSSSIQSTPVQTTSIQPSSTPGPTATPGPVQNISVTINNDNSATVTWILPQQGAQFISSYDVQVTSTGNGISFNKTVYATGIRSATFDSLTPYVPYIATITPFNTVGRGTPQTSDLFFTAQGAPSIGPANVVLTRVSDTSINVTWTPLTLSQARGEITFYQVTYEPVDRADSPVSFNVSGSTSSAVLNNLRDTSKYRVSVAAFTEIGIGPATTVSETSPTAETSANNAGAIAGSIIIVLVVVAVLAIVAILVVVFIRRYNHGKFSPSTDHDLQTLTDKGELGVGGDTYRELSDDVSHSYVSQREIAKAQEAANANLDDKEKLLINDETYEL</sequence>
<feature type="disulfide bond" evidence="7">
    <location>
        <begin position="652"/>
        <end position="662"/>
    </location>
</feature>
<feature type="domain" description="SRCR" evidence="10">
    <location>
        <begin position="1132"/>
        <end position="1231"/>
    </location>
</feature>
<dbReference type="InterPro" id="IPR036116">
    <property type="entry name" value="FN3_sf"/>
</dbReference>
<dbReference type="InParanoid" id="A0A1X7U1B7"/>
<feature type="disulfide bond" evidence="7">
    <location>
        <begin position="107"/>
        <end position="117"/>
    </location>
</feature>
<evidence type="ECO:0000256" key="6">
    <source>
        <dbReference type="ARBA" id="ARBA00023180"/>
    </source>
</evidence>
<dbReference type="FunFam" id="3.10.250.10:FF:000001">
    <property type="entry name" value="Lysyl oxidase 4 isoform X1"/>
    <property type="match status" value="1"/>
</dbReference>